<dbReference type="Gene3D" id="3.40.50.720">
    <property type="entry name" value="NAD(P)-binding Rossmann-like Domain"/>
    <property type="match status" value="1"/>
</dbReference>
<dbReference type="GO" id="GO:0006729">
    <property type="term" value="P:tetrahydrobiopterin biosynthetic process"/>
    <property type="evidence" value="ECO:0007669"/>
    <property type="project" value="TreeGrafter"/>
</dbReference>
<comment type="caution">
    <text evidence="6">The sequence shown here is derived from an EMBL/GenBank/DDBJ whole genome shotgun (WGS) entry which is preliminary data.</text>
</comment>
<dbReference type="RefSeq" id="WP_203987053.1">
    <property type="nucleotide sequence ID" value="NZ_BOPG01000005.1"/>
</dbReference>
<dbReference type="InterPro" id="IPR036291">
    <property type="entry name" value="NAD(P)-bd_dom_sf"/>
</dbReference>
<dbReference type="InterPro" id="IPR020904">
    <property type="entry name" value="Sc_DH/Rdtase_CS"/>
</dbReference>
<keyword evidence="4" id="KW-0521">NADP</keyword>
<dbReference type="EMBL" id="BOPG01000005">
    <property type="protein sequence ID" value="GIJ53159.1"/>
    <property type="molecule type" value="Genomic_DNA"/>
</dbReference>
<dbReference type="Pfam" id="PF00106">
    <property type="entry name" value="adh_short"/>
    <property type="match status" value="1"/>
</dbReference>
<dbReference type="AlphaFoldDB" id="A0A8J3YWX5"/>
<evidence type="ECO:0000256" key="5">
    <source>
        <dbReference type="ARBA" id="ARBA00023002"/>
    </source>
</evidence>
<comment type="subcellular location">
    <subcellularLocation>
        <location evidence="1">Cytoplasm</location>
    </subcellularLocation>
</comment>
<evidence type="ECO:0000256" key="2">
    <source>
        <dbReference type="ARBA" id="ARBA00006484"/>
    </source>
</evidence>
<dbReference type="PRINTS" id="PR00081">
    <property type="entry name" value="GDHRDH"/>
</dbReference>
<evidence type="ECO:0000313" key="7">
    <source>
        <dbReference type="Proteomes" id="UP000612585"/>
    </source>
</evidence>
<evidence type="ECO:0000256" key="3">
    <source>
        <dbReference type="ARBA" id="ARBA00022490"/>
    </source>
</evidence>
<protein>
    <submittedName>
        <fullName evidence="6">Short-chain dehydrogenase</fullName>
    </submittedName>
</protein>
<gene>
    <name evidence="6" type="ORF">Vau01_006750</name>
</gene>
<sequence>MRSFLITGVSRGLGEALFEQLAADPEHRVVGVGRTFTDHQRALAAAEPDRISLYEVDFSTTEPALARPMKAATGATERAHLVLNAGMVEPVGAIGTLRPADLADSVTVNLTAPMIAADAFVRALPAGTPASVLFISSGAATRPIEGWAAYCAAKAGGEMFFRVLAEERPDLYVANINPGRMDTGMQGVLRRSEFPTKQSYVDAHERGQLARARDVAARIISEHVTDE</sequence>
<dbReference type="PROSITE" id="PS00061">
    <property type="entry name" value="ADH_SHORT"/>
    <property type="match status" value="1"/>
</dbReference>
<dbReference type="SUPFAM" id="SSF51735">
    <property type="entry name" value="NAD(P)-binding Rossmann-fold domains"/>
    <property type="match status" value="1"/>
</dbReference>
<name>A0A8J3YWX5_9ACTN</name>
<organism evidence="6 7">
    <name type="scientific">Virgisporangium aurantiacum</name>
    <dbReference type="NCBI Taxonomy" id="175570"/>
    <lineage>
        <taxon>Bacteria</taxon>
        <taxon>Bacillati</taxon>
        <taxon>Actinomycetota</taxon>
        <taxon>Actinomycetes</taxon>
        <taxon>Micromonosporales</taxon>
        <taxon>Micromonosporaceae</taxon>
        <taxon>Virgisporangium</taxon>
    </lineage>
</organism>
<evidence type="ECO:0000256" key="4">
    <source>
        <dbReference type="ARBA" id="ARBA00022857"/>
    </source>
</evidence>
<evidence type="ECO:0000313" key="6">
    <source>
        <dbReference type="EMBL" id="GIJ53159.1"/>
    </source>
</evidence>
<reference evidence="6" key="1">
    <citation type="submission" date="2021-01" db="EMBL/GenBank/DDBJ databases">
        <title>Whole genome shotgun sequence of Virgisporangium aurantiacum NBRC 16421.</title>
        <authorList>
            <person name="Komaki H."/>
            <person name="Tamura T."/>
        </authorList>
    </citation>
    <scope>NUCLEOTIDE SEQUENCE</scope>
    <source>
        <strain evidence="6">NBRC 16421</strain>
    </source>
</reference>
<accession>A0A8J3YWX5</accession>
<evidence type="ECO:0000256" key="1">
    <source>
        <dbReference type="ARBA" id="ARBA00004496"/>
    </source>
</evidence>
<dbReference type="GO" id="GO:0004757">
    <property type="term" value="F:sepiapterin reductase (NADP+) activity"/>
    <property type="evidence" value="ECO:0007669"/>
    <property type="project" value="TreeGrafter"/>
</dbReference>
<keyword evidence="5" id="KW-0560">Oxidoreductase</keyword>
<comment type="similarity">
    <text evidence="2">Belongs to the short-chain dehydrogenases/reductases (SDR) family.</text>
</comment>
<dbReference type="InterPro" id="IPR051721">
    <property type="entry name" value="Biopterin_syn/organic_redct"/>
</dbReference>
<keyword evidence="3" id="KW-0963">Cytoplasm</keyword>
<dbReference type="PANTHER" id="PTHR44085">
    <property type="entry name" value="SEPIAPTERIN REDUCTASE"/>
    <property type="match status" value="1"/>
</dbReference>
<proteinExistence type="inferred from homology"/>
<dbReference type="PANTHER" id="PTHR44085:SF2">
    <property type="entry name" value="SEPIAPTERIN REDUCTASE"/>
    <property type="match status" value="1"/>
</dbReference>
<keyword evidence="7" id="KW-1185">Reference proteome</keyword>
<dbReference type="InterPro" id="IPR002347">
    <property type="entry name" value="SDR_fam"/>
</dbReference>
<dbReference type="GO" id="GO:0005737">
    <property type="term" value="C:cytoplasm"/>
    <property type="evidence" value="ECO:0007669"/>
    <property type="project" value="UniProtKB-SubCell"/>
</dbReference>
<dbReference type="Proteomes" id="UP000612585">
    <property type="component" value="Unassembled WGS sequence"/>
</dbReference>